<dbReference type="Proteomes" id="UP000036938">
    <property type="component" value="Unassembled WGS sequence"/>
</dbReference>
<accession>A0A0L1JM50</accession>
<reference evidence="11 12" key="1">
    <citation type="journal article" date="2015" name="Int. J. Syst. Evol. Microbiol.">
        <title>Aestuariivita atlantica sp. nov., isolated from deep sea sediment of the Atlantic Ocean.</title>
        <authorList>
            <person name="Li G."/>
            <person name="Lai Q."/>
            <person name="Du Y."/>
            <person name="Liu X."/>
            <person name="Sun F."/>
            <person name="Shao Z."/>
        </authorList>
    </citation>
    <scope>NUCLEOTIDE SEQUENCE [LARGE SCALE GENOMIC DNA]</scope>
    <source>
        <strain evidence="11 12">22II-S11-z3</strain>
    </source>
</reference>
<keyword evidence="5" id="KW-0028">Amino-acid biosynthesis</keyword>
<dbReference type="STRING" id="1317121.ATO11_15330"/>
<dbReference type="PATRIC" id="fig|1317121.7.peg.3791"/>
<dbReference type="CDD" id="cd03894">
    <property type="entry name" value="M20_ArgE"/>
    <property type="match status" value="1"/>
</dbReference>
<dbReference type="GO" id="GO:0046872">
    <property type="term" value="F:metal ion binding"/>
    <property type="evidence" value="ECO:0007669"/>
    <property type="project" value="UniProtKB-KW"/>
</dbReference>
<proteinExistence type="inferred from homology"/>
<dbReference type="InterPro" id="IPR010169">
    <property type="entry name" value="AcOrn-deacetyl"/>
</dbReference>
<evidence type="ECO:0000259" key="10">
    <source>
        <dbReference type="Pfam" id="PF07687"/>
    </source>
</evidence>
<evidence type="ECO:0000256" key="3">
    <source>
        <dbReference type="ARBA" id="ARBA00022490"/>
    </source>
</evidence>
<dbReference type="InterPro" id="IPR001261">
    <property type="entry name" value="ArgE/DapE_CS"/>
</dbReference>
<dbReference type="OrthoDB" id="9809784at2"/>
<evidence type="ECO:0000256" key="6">
    <source>
        <dbReference type="ARBA" id="ARBA00022723"/>
    </source>
</evidence>
<dbReference type="InterPro" id="IPR002933">
    <property type="entry name" value="Peptidase_M20"/>
</dbReference>
<organism evidence="11 12">
    <name type="scientific">Pseudaestuariivita atlantica</name>
    <dbReference type="NCBI Taxonomy" id="1317121"/>
    <lineage>
        <taxon>Bacteria</taxon>
        <taxon>Pseudomonadati</taxon>
        <taxon>Pseudomonadota</taxon>
        <taxon>Alphaproteobacteria</taxon>
        <taxon>Rhodobacterales</taxon>
        <taxon>Paracoccaceae</taxon>
        <taxon>Pseudaestuariivita</taxon>
    </lineage>
</organism>
<evidence type="ECO:0000256" key="8">
    <source>
        <dbReference type="ARBA" id="ARBA00022833"/>
    </source>
</evidence>
<dbReference type="InterPro" id="IPR011650">
    <property type="entry name" value="Peptidase_M20_dimer"/>
</dbReference>
<dbReference type="GO" id="GO:0006526">
    <property type="term" value="P:L-arginine biosynthetic process"/>
    <property type="evidence" value="ECO:0007669"/>
    <property type="project" value="UniProtKB-KW"/>
</dbReference>
<gene>
    <name evidence="11" type="ORF">ATO11_15330</name>
</gene>
<dbReference type="InterPro" id="IPR036264">
    <property type="entry name" value="Bact_exopeptidase_dim_dom"/>
</dbReference>
<dbReference type="Pfam" id="PF07687">
    <property type="entry name" value="M20_dimer"/>
    <property type="match status" value="1"/>
</dbReference>
<comment type="similarity">
    <text evidence="2">Belongs to the peptidase M20A family. ArgE subfamily.</text>
</comment>
<dbReference type="SUPFAM" id="SSF53187">
    <property type="entry name" value="Zn-dependent exopeptidases"/>
    <property type="match status" value="1"/>
</dbReference>
<keyword evidence="12" id="KW-1185">Reference proteome</keyword>
<dbReference type="NCBIfam" id="NF005710">
    <property type="entry name" value="PRK07522.1"/>
    <property type="match status" value="1"/>
</dbReference>
<dbReference type="Pfam" id="PF01546">
    <property type="entry name" value="Peptidase_M20"/>
    <property type="match status" value="1"/>
</dbReference>
<evidence type="ECO:0000256" key="5">
    <source>
        <dbReference type="ARBA" id="ARBA00022605"/>
    </source>
</evidence>
<evidence type="ECO:0000256" key="2">
    <source>
        <dbReference type="ARBA" id="ARBA00005691"/>
    </source>
</evidence>
<comment type="cofactor">
    <cofactor evidence="1">
        <name>Zn(2+)</name>
        <dbReference type="ChEBI" id="CHEBI:29105"/>
    </cofactor>
</comment>
<keyword evidence="4" id="KW-0055">Arginine biosynthesis</keyword>
<evidence type="ECO:0000256" key="1">
    <source>
        <dbReference type="ARBA" id="ARBA00001947"/>
    </source>
</evidence>
<dbReference type="InterPro" id="IPR050072">
    <property type="entry name" value="Peptidase_M20A"/>
</dbReference>
<keyword evidence="6" id="KW-0479">Metal-binding</keyword>
<dbReference type="Gene3D" id="3.40.630.10">
    <property type="entry name" value="Zn peptidases"/>
    <property type="match status" value="1"/>
</dbReference>
<dbReference type="GO" id="GO:0008777">
    <property type="term" value="F:acetylornithine deacetylase activity"/>
    <property type="evidence" value="ECO:0007669"/>
    <property type="project" value="UniProtKB-EC"/>
</dbReference>
<dbReference type="Gene3D" id="3.30.70.360">
    <property type="match status" value="1"/>
</dbReference>
<dbReference type="EMBL" id="AQQZ01000007">
    <property type="protein sequence ID" value="KNG92836.1"/>
    <property type="molecule type" value="Genomic_DNA"/>
</dbReference>
<dbReference type="RefSeq" id="WP_050531784.1">
    <property type="nucleotide sequence ID" value="NZ_AQQZ01000007.1"/>
</dbReference>
<dbReference type="AlphaFoldDB" id="A0A0L1JM50"/>
<dbReference type="PROSITE" id="PS00759">
    <property type="entry name" value="ARGE_DAPE_CPG2_2"/>
    <property type="match status" value="1"/>
</dbReference>
<keyword evidence="7 11" id="KW-0378">Hydrolase</keyword>
<name>A0A0L1JM50_9RHOB</name>
<dbReference type="PANTHER" id="PTHR43808:SF31">
    <property type="entry name" value="N-ACETYL-L-CITRULLINE DEACETYLASE"/>
    <property type="match status" value="1"/>
</dbReference>
<evidence type="ECO:0000313" key="11">
    <source>
        <dbReference type="EMBL" id="KNG92836.1"/>
    </source>
</evidence>
<keyword evidence="8" id="KW-0862">Zinc</keyword>
<dbReference type="SUPFAM" id="SSF55031">
    <property type="entry name" value="Bacterial exopeptidase dimerisation domain"/>
    <property type="match status" value="1"/>
</dbReference>
<dbReference type="PANTHER" id="PTHR43808">
    <property type="entry name" value="ACETYLORNITHINE DEACETYLASE"/>
    <property type="match status" value="1"/>
</dbReference>
<evidence type="ECO:0000256" key="7">
    <source>
        <dbReference type="ARBA" id="ARBA00022801"/>
    </source>
</evidence>
<protein>
    <submittedName>
        <fullName evidence="11">Acetylornithine deacetylase</fullName>
        <ecNumber evidence="11">3.5.1.16</ecNumber>
    </submittedName>
</protein>
<evidence type="ECO:0000313" key="12">
    <source>
        <dbReference type="Proteomes" id="UP000036938"/>
    </source>
</evidence>
<keyword evidence="9" id="KW-0170">Cobalt</keyword>
<evidence type="ECO:0000256" key="9">
    <source>
        <dbReference type="ARBA" id="ARBA00023285"/>
    </source>
</evidence>
<evidence type="ECO:0000256" key="4">
    <source>
        <dbReference type="ARBA" id="ARBA00022571"/>
    </source>
</evidence>
<comment type="caution">
    <text evidence="11">The sequence shown here is derived from an EMBL/GenBank/DDBJ whole genome shotgun (WGS) entry which is preliminary data.</text>
</comment>
<feature type="domain" description="Peptidase M20 dimerisation" evidence="10">
    <location>
        <begin position="170"/>
        <end position="279"/>
    </location>
</feature>
<dbReference type="NCBIfam" id="TIGR01892">
    <property type="entry name" value="AcOrn-deacetyl"/>
    <property type="match status" value="1"/>
</dbReference>
<sequence>MTRTLDILERLIAFPTVSSESNLDLVDWTQTMLQNAGFGVTRIPSACGRKAGLFARIGPKAGGGICLSGHTDVVPTDGQDWTSHPFQMTRSETHVFGRGTTDMKGFVASALALAERVDPSRLSAPLGIVLSYDEEVGCVGIKEMLPTLAPLLGHPRLVIVGEPTSMRVAVGHKGKTALRVRFGGQAGHSALAPNFVNAIQVAARFILEMKDLQDRVAKGPADPDFEIPYSTIHVGKINGGRAVNIVADETTIDMEVRSVTPSAGAEILSDIRAIASSLAASEGADVSISETGAYPGLGADQDQETLETAIELAAGRDTTKVAFGTEAGYFAAMGLNTCIIGPGDMATDGHQPDESLALSQLSQCGLMMDRILAEVSRPSARSRPG</sequence>
<dbReference type="EC" id="3.5.1.16" evidence="11"/>
<keyword evidence="3" id="KW-0963">Cytoplasm</keyword>